<accession>A0A8J7PE70</accession>
<gene>
    <name evidence="2" type="ORF">J0M35_04545</name>
</gene>
<proteinExistence type="predicted"/>
<dbReference type="EMBL" id="JAFLCK010000004">
    <property type="protein sequence ID" value="MBN8659607.1"/>
    <property type="molecule type" value="Genomic_DNA"/>
</dbReference>
<name>A0A8J7PE70_9BACT</name>
<dbReference type="AlphaFoldDB" id="A0A8J7PE70"/>
<protein>
    <recommendedName>
        <fullName evidence="4">Zinc ribbon domain-containing protein</fullName>
    </recommendedName>
</protein>
<organism evidence="2 3">
    <name type="scientific">Candidatus Obscuribacter phosphatis</name>
    <dbReference type="NCBI Taxonomy" id="1906157"/>
    <lineage>
        <taxon>Bacteria</taxon>
        <taxon>Bacillati</taxon>
        <taxon>Candidatus Melainabacteria</taxon>
        <taxon>Candidatus Obscuribacterales</taxon>
        <taxon>Candidatus Obscuribacteraceae</taxon>
        <taxon>Candidatus Obscuribacter</taxon>
    </lineage>
</organism>
<keyword evidence="1" id="KW-0472">Membrane</keyword>
<comment type="caution">
    <text evidence="2">The sequence shown here is derived from an EMBL/GenBank/DDBJ whole genome shotgun (WGS) entry which is preliminary data.</text>
</comment>
<sequence length="234" mass="25092">MSFCAQCGKVLSSSVEALRQARGVKKRSCNSCGRSDELNNRYCVFCGSEIEIFQTRKTSAEALAKFNDDLNSLSAPSSSSSQSSPINISSPRQSQVALPALPVQAKATPRPDLFIILGLVSGLAMPFLLGSTLLSHVYLASQIPSQGLLVFSDKPNAGVLLESLDRKEYVAGQTSNRGVFYSTNLSLPAYRLRLSAPGCRTLLQKIEMAKDRLNCLGLDKPISLPLLPGIPGGK</sequence>
<keyword evidence="1" id="KW-0812">Transmembrane</keyword>
<feature type="transmembrane region" description="Helical" evidence="1">
    <location>
        <begin position="113"/>
        <end position="139"/>
    </location>
</feature>
<reference evidence="2" key="1">
    <citation type="submission" date="2021-02" db="EMBL/GenBank/DDBJ databases">
        <title>Genome-Resolved Metagenomics of a Microbial Community Performing Photosynthetic Biological Nutrient Removal.</title>
        <authorList>
            <person name="Mcdaniel E.A."/>
        </authorList>
    </citation>
    <scope>NUCLEOTIDE SEQUENCE</scope>
    <source>
        <strain evidence="2">UWPOB_OBS1</strain>
    </source>
</reference>
<evidence type="ECO:0000256" key="1">
    <source>
        <dbReference type="SAM" id="Phobius"/>
    </source>
</evidence>
<dbReference type="Proteomes" id="UP000664277">
    <property type="component" value="Unassembled WGS sequence"/>
</dbReference>
<keyword evidence="1" id="KW-1133">Transmembrane helix</keyword>
<evidence type="ECO:0000313" key="2">
    <source>
        <dbReference type="EMBL" id="MBN8659607.1"/>
    </source>
</evidence>
<evidence type="ECO:0008006" key="4">
    <source>
        <dbReference type="Google" id="ProtNLM"/>
    </source>
</evidence>
<evidence type="ECO:0000313" key="3">
    <source>
        <dbReference type="Proteomes" id="UP000664277"/>
    </source>
</evidence>